<proteinExistence type="predicted"/>
<dbReference type="Pfam" id="PF01663">
    <property type="entry name" value="Phosphodiest"/>
    <property type="match status" value="1"/>
</dbReference>
<dbReference type="RefSeq" id="WP_110449843.1">
    <property type="nucleotide sequence ID" value="NZ_CP029479.1"/>
</dbReference>
<organism evidence="1 2">
    <name type="scientific">Phenylobacterium parvum</name>
    <dbReference type="NCBI Taxonomy" id="2201350"/>
    <lineage>
        <taxon>Bacteria</taxon>
        <taxon>Pseudomonadati</taxon>
        <taxon>Pseudomonadota</taxon>
        <taxon>Alphaproteobacteria</taxon>
        <taxon>Caulobacterales</taxon>
        <taxon>Caulobacteraceae</taxon>
        <taxon>Phenylobacterium</taxon>
    </lineage>
</organism>
<dbReference type="KEGG" id="phb:HYN04_05560"/>
<dbReference type="PANTHER" id="PTHR10151:SF120">
    <property type="entry name" value="BIS(5'-ADENOSYL)-TRIPHOSPHATASE"/>
    <property type="match status" value="1"/>
</dbReference>
<dbReference type="EMBL" id="CP029479">
    <property type="protein sequence ID" value="AWM77276.1"/>
    <property type="molecule type" value="Genomic_DNA"/>
</dbReference>
<dbReference type="InterPro" id="IPR017850">
    <property type="entry name" value="Alkaline_phosphatase_core_sf"/>
</dbReference>
<sequence>MISILPLRAIRAVFALALAFMLPAAALAREPVILVSIDGFRADYLGKGSTPVLDSLAERGVRAEGLRPSFPSLTFPNHYTLVTGLRPDHHGMVDNVMRDARRPGVTYTMSNRSETNDRFWWDGAEPVWVTAEKAGLQTATLFWPGSESDIRGVRPGTWLTYDKSMPAEARVDRLLEWMGRPAGERPDFATLYFDDVDTVGHQYGPESEVTRASIARIDRAIGILVAGLERLGLKVNLVVTADHGMRATSPDRVIELEALVPAGSFELVTQGSSAGFAALPGREAEIRRALRHPHPQADCWAKADIPEPLHYGSHPRVPPFVCLARPGWLILTRAALARRPVQAGGAHGYDPRDPEMAGLFIANGPGFRSGVVVPAFDNIHVHPLLIRLLDLPPMRVDGNDSVTRRALAPGALRDAP</sequence>
<protein>
    <submittedName>
        <fullName evidence="1">Alkaline phosphatase family protein</fullName>
    </submittedName>
</protein>
<dbReference type="SUPFAM" id="SSF53649">
    <property type="entry name" value="Alkaline phosphatase-like"/>
    <property type="match status" value="1"/>
</dbReference>
<dbReference type="AlphaFoldDB" id="A0A2Z3HSV5"/>
<accession>A0A2Z3HSV5</accession>
<keyword evidence="2" id="KW-1185">Reference proteome</keyword>
<reference evidence="2" key="1">
    <citation type="submission" date="2018-05" db="EMBL/GenBank/DDBJ databases">
        <title>Genome sequencing of Phenylobacterium sp. HYN0004.</title>
        <authorList>
            <person name="Yi H."/>
            <person name="Baek C."/>
        </authorList>
    </citation>
    <scope>NUCLEOTIDE SEQUENCE [LARGE SCALE GENOMIC DNA]</scope>
    <source>
        <strain evidence="2">HYN0004</strain>
    </source>
</reference>
<dbReference type="OrthoDB" id="9771966at2"/>
<gene>
    <name evidence="1" type="ORF">HYN04_05560</name>
</gene>
<dbReference type="CDD" id="cd16018">
    <property type="entry name" value="Enpp"/>
    <property type="match status" value="1"/>
</dbReference>
<dbReference type="PANTHER" id="PTHR10151">
    <property type="entry name" value="ECTONUCLEOTIDE PYROPHOSPHATASE/PHOSPHODIESTERASE"/>
    <property type="match status" value="1"/>
</dbReference>
<dbReference type="Gene3D" id="3.40.720.10">
    <property type="entry name" value="Alkaline Phosphatase, subunit A"/>
    <property type="match status" value="1"/>
</dbReference>
<name>A0A2Z3HSV5_9CAUL</name>
<dbReference type="GO" id="GO:0016787">
    <property type="term" value="F:hydrolase activity"/>
    <property type="evidence" value="ECO:0007669"/>
    <property type="project" value="UniProtKB-ARBA"/>
</dbReference>
<evidence type="ECO:0000313" key="2">
    <source>
        <dbReference type="Proteomes" id="UP000247763"/>
    </source>
</evidence>
<dbReference type="InterPro" id="IPR002591">
    <property type="entry name" value="Phosphodiest/P_Trfase"/>
</dbReference>
<dbReference type="Gene3D" id="3.30.1360.180">
    <property type="match status" value="1"/>
</dbReference>
<dbReference type="Proteomes" id="UP000247763">
    <property type="component" value="Chromosome"/>
</dbReference>
<evidence type="ECO:0000313" key="1">
    <source>
        <dbReference type="EMBL" id="AWM77276.1"/>
    </source>
</evidence>